<dbReference type="GO" id="GO:0045727">
    <property type="term" value="P:positive regulation of translation"/>
    <property type="evidence" value="ECO:0007669"/>
    <property type="project" value="TreeGrafter"/>
</dbReference>
<proteinExistence type="predicted"/>
<name>A0A834CIG1_ORYME</name>
<comment type="caution">
    <text evidence="3">The sequence shown here is derived from an EMBL/GenBank/DDBJ whole genome shotgun (WGS) entry which is preliminary data.</text>
</comment>
<protein>
    <submittedName>
        <fullName evidence="3">Protein Largen</fullName>
    </submittedName>
</protein>
<feature type="compositionally biased region" description="Basic and acidic residues" evidence="2">
    <location>
        <begin position="209"/>
        <end position="228"/>
    </location>
</feature>
<feature type="compositionally biased region" description="Low complexity" evidence="2">
    <location>
        <begin position="65"/>
        <end position="88"/>
    </location>
</feature>
<reference evidence="3" key="1">
    <citation type="journal article" name="BMC Genomics">
        <title>Long-read sequencing and de novo genome assembly of marine medaka (Oryzias melastigma).</title>
        <authorList>
            <person name="Liang P."/>
            <person name="Saqib H.S.A."/>
            <person name="Ni X."/>
            <person name="Shen Y."/>
        </authorList>
    </citation>
    <scope>NUCLEOTIDE SEQUENCE</scope>
    <source>
        <strain evidence="3">Bigg-433</strain>
    </source>
</reference>
<feature type="region of interest" description="Disordered" evidence="2">
    <location>
        <begin position="63"/>
        <end position="88"/>
    </location>
</feature>
<dbReference type="EMBL" id="WKFB01000245">
    <property type="protein sequence ID" value="KAF6730180.1"/>
    <property type="molecule type" value="Genomic_DNA"/>
</dbReference>
<keyword evidence="1" id="KW-0175">Coiled coil</keyword>
<dbReference type="Proteomes" id="UP000646548">
    <property type="component" value="Unassembled WGS sequence"/>
</dbReference>
<feature type="region of interest" description="Disordered" evidence="2">
    <location>
        <begin position="346"/>
        <end position="378"/>
    </location>
</feature>
<organism evidence="3 4">
    <name type="scientific">Oryzias melastigma</name>
    <name type="common">Marine medaka</name>
    <dbReference type="NCBI Taxonomy" id="30732"/>
    <lineage>
        <taxon>Eukaryota</taxon>
        <taxon>Metazoa</taxon>
        <taxon>Chordata</taxon>
        <taxon>Craniata</taxon>
        <taxon>Vertebrata</taxon>
        <taxon>Euteleostomi</taxon>
        <taxon>Actinopterygii</taxon>
        <taxon>Neopterygii</taxon>
        <taxon>Teleostei</taxon>
        <taxon>Neoteleostei</taxon>
        <taxon>Acanthomorphata</taxon>
        <taxon>Ovalentaria</taxon>
        <taxon>Atherinomorphae</taxon>
        <taxon>Beloniformes</taxon>
        <taxon>Adrianichthyidae</taxon>
        <taxon>Oryziinae</taxon>
        <taxon>Oryzias</taxon>
    </lineage>
</organism>
<dbReference type="Pfam" id="PF15252">
    <property type="entry name" value="DUF4589"/>
    <property type="match status" value="1"/>
</dbReference>
<dbReference type="InterPro" id="IPR027997">
    <property type="entry name" value="Largen/INSYN1"/>
</dbReference>
<evidence type="ECO:0000256" key="2">
    <source>
        <dbReference type="SAM" id="MobiDB-lite"/>
    </source>
</evidence>
<evidence type="ECO:0000256" key="1">
    <source>
        <dbReference type="ARBA" id="ARBA00023054"/>
    </source>
</evidence>
<dbReference type="PANTHER" id="PTHR15917:SF0">
    <property type="entry name" value="PROTEIN LARGEN"/>
    <property type="match status" value="1"/>
</dbReference>
<accession>A0A834CIG1</accession>
<evidence type="ECO:0000313" key="4">
    <source>
        <dbReference type="Proteomes" id="UP000646548"/>
    </source>
</evidence>
<sequence length="378" mass="41576">MSGPPNAEAEGVVSKVQVKKEIKTIVENLETILGDLKDVAKELKEVVHEIDTLTCDLQLEEEGLTDSSKTDTLNSSSSSTTTTTTASSLEKMKLLPEEYFFKTQVPFNPVPVNPSAVLTVLKKPHPPLPPPRLTSQRAEDHSVKSLPHPTLVLSGNISKANGSLFRNGGLFPLKPNKDLFSSTPCFISNDGGIPESGLVPTLPKPMPLLRHDKNKCPKAPGREPRERERVRFSEKVQYHGYCPDCDLQYDVDETELHLQAELSDLRLSPVHCCSSSPPPSHPLSHELLLENGGLPVSHSFPPTTNTLPPCVPPHAPSLKPHKTILRKSTTTTEGSGNRKRGIECMEKGRKAAPCGRQRRHRNPNETGPLRYLSYKKMG</sequence>
<feature type="region of interest" description="Disordered" evidence="2">
    <location>
        <begin position="204"/>
        <end position="228"/>
    </location>
</feature>
<dbReference type="AlphaFoldDB" id="A0A834CIG1"/>
<gene>
    <name evidence="3" type="ORF">FQA47_012085</name>
</gene>
<dbReference type="GO" id="GO:0045793">
    <property type="term" value="P:positive regulation of cell size"/>
    <property type="evidence" value="ECO:0007669"/>
    <property type="project" value="TreeGrafter"/>
</dbReference>
<evidence type="ECO:0000313" key="3">
    <source>
        <dbReference type="EMBL" id="KAF6730180.1"/>
    </source>
</evidence>
<dbReference type="PANTHER" id="PTHR15917">
    <property type="match status" value="1"/>
</dbReference>